<feature type="signal peptide" evidence="1">
    <location>
        <begin position="1"/>
        <end position="24"/>
    </location>
</feature>
<dbReference type="Proteomes" id="UP000309747">
    <property type="component" value="Unassembled WGS sequence"/>
</dbReference>
<reference evidence="2 3" key="1">
    <citation type="submission" date="2019-04" db="EMBL/GenBank/DDBJ databases">
        <authorList>
            <person name="Li J."/>
        </authorList>
    </citation>
    <scope>NUCLEOTIDE SEQUENCE [LARGE SCALE GENOMIC DNA]</scope>
    <source>
        <strain evidence="2 3">KCTC 42687</strain>
    </source>
</reference>
<dbReference type="EMBL" id="SUNI01000010">
    <property type="protein sequence ID" value="TJZ91373.1"/>
    <property type="molecule type" value="Genomic_DNA"/>
</dbReference>
<dbReference type="AlphaFoldDB" id="A0A4U0R8C3"/>
<accession>A0A4U0R8C3</accession>
<feature type="chain" id="PRO_5020588821" evidence="1">
    <location>
        <begin position="25"/>
        <end position="160"/>
    </location>
</feature>
<keyword evidence="3" id="KW-1185">Reference proteome</keyword>
<evidence type="ECO:0000313" key="3">
    <source>
        <dbReference type="Proteomes" id="UP000309747"/>
    </source>
</evidence>
<proteinExistence type="predicted"/>
<keyword evidence="1" id="KW-0732">Signal</keyword>
<dbReference type="SUPFAM" id="SSF56524">
    <property type="entry name" value="Oxidoreductase molybdopterin-binding domain"/>
    <property type="match status" value="1"/>
</dbReference>
<gene>
    <name evidence="2" type="ORF">FA743_11275</name>
</gene>
<sequence length="160" mass="17368">MALFKQIPAAAFVITAALSAVGFAEPQAPLLTVTSAEGIRTYTLPDLEALPQAGFTTSTIWTDRAAAFEGVPLRAILDANEIAAGTVLATAINDYAIEIPVSDVTDSWPIVAYRMDSKEMSRRDKGPLWVMYPFDAEPSLSTEVNFSRSIWQLDRLSAVE</sequence>
<dbReference type="OrthoDB" id="9798763at2"/>
<organism evidence="2 3">
    <name type="scientific">Paracoccus gahaiensis</name>
    <dbReference type="NCBI Taxonomy" id="1706839"/>
    <lineage>
        <taxon>Bacteria</taxon>
        <taxon>Pseudomonadati</taxon>
        <taxon>Pseudomonadota</taxon>
        <taxon>Alphaproteobacteria</taxon>
        <taxon>Rhodobacterales</taxon>
        <taxon>Paracoccaceae</taxon>
        <taxon>Paracoccus</taxon>
    </lineage>
</organism>
<evidence type="ECO:0000256" key="1">
    <source>
        <dbReference type="SAM" id="SignalP"/>
    </source>
</evidence>
<comment type="caution">
    <text evidence="2">The sequence shown here is derived from an EMBL/GenBank/DDBJ whole genome shotgun (WGS) entry which is preliminary data.</text>
</comment>
<name>A0A4U0R8C3_9RHOB</name>
<evidence type="ECO:0000313" key="2">
    <source>
        <dbReference type="EMBL" id="TJZ91373.1"/>
    </source>
</evidence>
<dbReference type="InterPro" id="IPR036374">
    <property type="entry name" value="OxRdtase_Mopterin-bd_sf"/>
</dbReference>
<protein>
    <submittedName>
        <fullName evidence="2">Oxidoreductase</fullName>
    </submittedName>
</protein>
<dbReference type="Gene3D" id="3.90.420.10">
    <property type="entry name" value="Oxidoreductase, molybdopterin-binding domain"/>
    <property type="match status" value="1"/>
</dbReference>